<proteinExistence type="predicted"/>
<dbReference type="Pfam" id="PF22262">
    <property type="entry name" value="DUF6950"/>
    <property type="match status" value="1"/>
</dbReference>
<sequence>MTPLERRHAAIEATMARYRDRPFEWGKVDCAKVAAFHLKKLGHKILISKAGSYSSPLGAGRALRRLGYSTLAEMAEGIGLTPIPHARMLLGDIAQIEGDSPVGAIGLYAGNGNLFCFHEDHPGLVTFAPDRILRAWSVL</sequence>
<reference evidence="2" key="1">
    <citation type="submission" date="2014-08" db="EMBL/GenBank/DDBJ databases">
        <title>Draft genome sequences of Sphingobium herbicidovorans.</title>
        <authorList>
            <person name="Gan H.M."/>
            <person name="Gan H.Y."/>
            <person name="Savka M.A."/>
        </authorList>
    </citation>
    <scope>NUCLEOTIDE SEQUENCE [LARGE SCALE GENOMIC DNA]</scope>
    <source>
        <strain evidence="2">NBRC 16415</strain>
    </source>
</reference>
<evidence type="ECO:0000313" key="2">
    <source>
        <dbReference type="EMBL" id="KFG90725.1"/>
    </source>
</evidence>
<keyword evidence="3" id="KW-1185">Reference proteome</keyword>
<dbReference type="AlphaFoldDB" id="A0A086PBF7"/>
<dbReference type="EMBL" id="JFZA02000011">
    <property type="protein sequence ID" value="KFG90725.1"/>
    <property type="molecule type" value="Genomic_DNA"/>
</dbReference>
<accession>A0A086PBF7</accession>
<dbReference type="InterPro" id="IPR053802">
    <property type="entry name" value="DUF6950"/>
</dbReference>
<dbReference type="PATRIC" id="fig|1219045.3.peg.1467"/>
<name>A0A086PBF7_SPHHM</name>
<gene>
    <name evidence="2" type="ORF">BV98_001437</name>
</gene>
<dbReference type="STRING" id="76947.GCA_002080435_02556"/>
<dbReference type="OrthoDB" id="7210727at2"/>
<dbReference type="Proteomes" id="UP000024284">
    <property type="component" value="Unassembled WGS sequence"/>
</dbReference>
<organism evidence="2 3">
    <name type="scientific">Sphingobium herbicidovorans (strain ATCC 700291 / DSM 11019 / CCUG 56400 / KCTC 2939 / LMG 18315 / NBRC 16415 / MH)</name>
    <name type="common">Sphingomonas herbicidovorans</name>
    <dbReference type="NCBI Taxonomy" id="1219045"/>
    <lineage>
        <taxon>Bacteria</taxon>
        <taxon>Pseudomonadati</taxon>
        <taxon>Pseudomonadota</taxon>
        <taxon>Alphaproteobacteria</taxon>
        <taxon>Sphingomonadales</taxon>
        <taxon>Sphingomonadaceae</taxon>
        <taxon>Sphingobium</taxon>
    </lineage>
</organism>
<protein>
    <recommendedName>
        <fullName evidence="1">DUF6950 domain-containing protein</fullName>
    </recommendedName>
</protein>
<evidence type="ECO:0000313" key="3">
    <source>
        <dbReference type="Proteomes" id="UP000024284"/>
    </source>
</evidence>
<feature type="domain" description="DUF6950" evidence="1">
    <location>
        <begin position="6"/>
        <end position="138"/>
    </location>
</feature>
<evidence type="ECO:0000259" key="1">
    <source>
        <dbReference type="Pfam" id="PF22262"/>
    </source>
</evidence>
<dbReference type="RefSeq" id="WP_037464088.1">
    <property type="nucleotide sequence ID" value="NZ_BCZD01000024.1"/>
</dbReference>
<comment type="caution">
    <text evidence="2">The sequence shown here is derived from an EMBL/GenBank/DDBJ whole genome shotgun (WGS) entry which is preliminary data.</text>
</comment>